<dbReference type="SUPFAM" id="SSF51230">
    <property type="entry name" value="Single hybrid motif"/>
    <property type="match status" value="1"/>
</dbReference>
<dbReference type="InterPro" id="IPR001882">
    <property type="entry name" value="Biotin_BS"/>
</dbReference>
<dbReference type="InterPro" id="IPR050709">
    <property type="entry name" value="Biotin_Carboxyl_Carrier/Decarb"/>
</dbReference>
<accession>A0ABT5E3X4</accession>
<dbReference type="InterPro" id="IPR000089">
    <property type="entry name" value="Biotin_lipoyl"/>
</dbReference>
<name>A0ABT5E3X4_9BACT</name>
<keyword evidence="4" id="KW-1185">Reference proteome</keyword>
<dbReference type="RefSeq" id="WP_272089078.1">
    <property type="nucleotide sequence ID" value="NZ_JAQNDL010000003.1"/>
</dbReference>
<sequence length="173" mass="17258">MSASREFVVRIGERELVARVTASDPPVVVVDGVAHEVTPVAGGRSHVRVQGEAAQRIVSLDGAASPTAAAIGGVAFALDVRTAQAAARDAALAATGSASAGGGLVKAPMPGRVVRVLVSAGQTVERGTPLVIVEAMKMENELLATVAGVIKAVHVGEGVAVDAGQALVELDPS</sequence>
<gene>
    <name evidence="3" type="ORF">POL25_26940</name>
</gene>
<evidence type="ECO:0000259" key="2">
    <source>
        <dbReference type="PROSITE" id="PS50968"/>
    </source>
</evidence>
<dbReference type="PANTHER" id="PTHR45266">
    <property type="entry name" value="OXALOACETATE DECARBOXYLASE ALPHA CHAIN"/>
    <property type="match status" value="1"/>
</dbReference>
<dbReference type="EMBL" id="JAQNDL010000003">
    <property type="protein sequence ID" value="MDC0720569.1"/>
    <property type="molecule type" value="Genomic_DNA"/>
</dbReference>
<protein>
    <submittedName>
        <fullName evidence="3">Biotin/lipoyl-binding protein</fullName>
    </submittedName>
</protein>
<dbReference type="PANTHER" id="PTHR45266:SF3">
    <property type="entry name" value="OXALOACETATE DECARBOXYLASE ALPHA CHAIN"/>
    <property type="match status" value="1"/>
</dbReference>
<proteinExistence type="predicted"/>
<dbReference type="Pfam" id="PF00364">
    <property type="entry name" value="Biotin_lipoyl"/>
    <property type="match status" value="1"/>
</dbReference>
<dbReference type="CDD" id="cd06850">
    <property type="entry name" value="biotinyl_domain"/>
    <property type="match status" value="1"/>
</dbReference>
<evidence type="ECO:0000313" key="4">
    <source>
        <dbReference type="Proteomes" id="UP001221686"/>
    </source>
</evidence>
<dbReference type="InterPro" id="IPR011053">
    <property type="entry name" value="Single_hybrid_motif"/>
</dbReference>
<dbReference type="PROSITE" id="PS00188">
    <property type="entry name" value="BIOTIN"/>
    <property type="match status" value="1"/>
</dbReference>
<organism evidence="3 4">
    <name type="scientific">Nannocystis bainbridge</name>
    <dbReference type="NCBI Taxonomy" id="2995303"/>
    <lineage>
        <taxon>Bacteria</taxon>
        <taxon>Pseudomonadati</taxon>
        <taxon>Myxococcota</taxon>
        <taxon>Polyangia</taxon>
        <taxon>Nannocystales</taxon>
        <taxon>Nannocystaceae</taxon>
        <taxon>Nannocystis</taxon>
    </lineage>
</organism>
<feature type="domain" description="Lipoyl-binding" evidence="2">
    <location>
        <begin position="93"/>
        <end position="171"/>
    </location>
</feature>
<reference evidence="3 4" key="1">
    <citation type="submission" date="2022-11" db="EMBL/GenBank/DDBJ databases">
        <title>Minimal conservation of predation-associated metabolite biosynthetic gene clusters underscores biosynthetic potential of Myxococcota including descriptions for ten novel species: Archangium lansinium sp. nov., Myxococcus landrumus sp. nov., Nannocystis bai.</title>
        <authorList>
            <person name="Ahearne A."/>
            <person name="Stevens C."/>
            <person name="Dowd S."/>
        </authorList>
    </citation>
    <scope>NUCLEOTIDE SEQUENCE [LARGE SCALE GENOMIC DNA]</scope>
    <source>
        <strain evidence="3 4">BB15-2</strain>
    </source>
</reference>
<evidence type="ECO:0000256" key="1">
    <source>
        <dbReference type="ARBA" id="ARBA00023267"/>
    </source>
</evidence>
<dbReference type="PROSITE" id="PS50968">
    <property type="entry name" value="BIOTINYL_LIPOYL"/>
    <property type="match status" value="1"/>
</dbReference>
<dbReference type="Gene3D" id="2.40.50.100">
    <property type="match status" value="1"/>
</dbReference>
<dbReference type="Proteomes" id="UP001221686">
    <property type="component" value="Unassembled WGS sequence"/>
</dbReference>
<comment type="caution">
    <text evidence="3">The sequence shown here is derived from an EMBL/GenBank/DDBJ whole genome shotgun (WGS) entry which is preliminary data.</text>
</comment>
<keyword evidence="1" id="KW-0092">Biotin</keyword>
<evidence type="ECO:0000313" key="3">
    <source>
        <dbReference type="EMBL" id="MDC0720569.1"/>
    </source>
</evidence>